<dbReference type="SMART" id="SM00823">
    <property type="entry name" value="PKS_PP"/>
    <property type="match status" value="1"/>
</dbReference>
<dbReference type="Gene3D" id="1.10.1200.10">
    <property type="entry name" value="ACP-like"/>
    <property type="match status" value="1"/>
</dbReference>
<dbReference type="Proteomes" id="UP001416858">
    <property type="component" value="Unassembled WGS sequence"/>
</dbReference>
<organism evidence="7 8">
    <name type="scientific">Novipirellula caenicola</name>
    <dbReference type="NCBI Taxonomy" id="1536901"/>
    <lineage>
        <taxon>Bacteria</taxon>
        <taxon>Pseudomonadati</taxon>
        <taxon>Planctomycetota</taxon>
        <taxon>Planctomycetia</taxon>
        <taxon>Pirellulales</taxon>
        <taxon>Pirellulaceae</taxon>
        <taxon>Novipirellula</taxon>
    </lineage>
</organism>
<evidence type="ECO:0000256" key="3">
    <source>
        <dbReference type="ARBA" id="ARBA00022553"/>
    </source>
</evidence>
<evidence type="ECO:0000313" key="8">
    <source>
        <dbReference type="Proteomes" id="UP001416858"/>
    </source>
</evidence>
<proteinExistence type="inferred from homology"/>
<comment type="caution">
    <text evidence="7">The sequence shown here is derived from an EMBL/GenBank/DDBJ whole genome shotgun (WGS) entry which is preliminary data.</text>
</comment>
<gene>
    <name evidence="7" type="primary">menE_1</name>
    <name evidence="7" type="ORF">Rcae01_02631</name>
</gene>
<dbReference type="Pfam" id="PF00550">
    <property type="entry name" value="PP-binding"/>
    <property type="match status" value="1"/>
</dbReference>
<dbReference type="GO" id="GO:0016874">
    <property type="term" value="F:ligase activity"/>
    <property type="evidence" value="ECO:0007669"/>
    <property type="project" value="UniProtKB-KW"/>
</dbReference>
<feature type="region of interest" description="Disordered" evidence="5">
    <location>
        <begin position="709"/>
        <end position="746"/>
    </location>
</feature>
<dbReference type="InterPro" id="IPR045851">
    <property type="entry name" value="AMP-bd_C_sf"/>
</dbReference>
<dbReference type="PANTHER" id="PTHR22754">
    <property type="entry name" value="DISCO-INTERACTING PROTEIN 2 DIP2 -RELATED"/>
    <property type="match status" value="1"/>
</dbReference>
<dbReference type="SUPFAM" id="SSF47336">
    <property type="entry name" value="ACP-like"/>
    <property type="match status" value="1"/>
</dbReference>
<dbReference type="InterPro" id="IPR020845">
    <property type="entry name" value="AMP-binding_CS"/>
</dbReference>
<accession>A0ABP9VQV9</accession>
<dbReference type="RefSeq" id="WP_345684064.1">
    <property type="nucleotide sequence ID" value="NZ_BAABRO010000005.1"/>
</dbReference>
<dbReference type="SUPFAM" id="SSF56801">
    <property type="entry name" value="Acetyl-CoA synthetase-like"/>
    <property type="match status" value="1"/>
</dbReference>
<evidence type="ECO:0000313" key="7">
    <source>
        <dbReference type="EMBL" id="GAA5507176.1"/>
    </source>
</evidence>
<sequence>MSSLDPSTATPLPQWIGIRAQRHGDRLALTFIDDDGGTTQWTYRELWSRVCELAARMPQVDQDQPRVLLLFPPGLEFVAGFFAAQVAGWVPVPTCYPKPGRVMERLDSAARDCHPSAILADAETLAGMDPAKLCDEARGIPHLATDASPPPHAANAATNGIDPHSLSIDPESLALLQYTSGSTSRPKGVMVRHRNVMANLEAIRRGFQISWMDDDPNESEIGVFWLPFFHDMGLIGGLLASLYMGRSSVFISPRAFLQRPLRWLQLISDYKATISGAPNFAYQLCIDRISPDQTDSLDLSNWRTAFCGAEPIMPRTLSDFAHRFSSCNFSANSFYPCYGLAEATLLAAGGNGPAEPRFLTVTRDKLSEGLVEIQPEGRGKAFQKLVSCGSAVDQTELLIVDPQTLSVCDERVIGEIWIKGASVTAGYWNRDEENRQRFAALTADGRTGFCRTGDLGFLDDGQLYVSGRIKDVVILRGRNLYPQDIEATVRETLGSEGGKCAAFSVDGPRGEGLAIVAEVPRHSDESAYPEWVRSIRRTVIDVHEVDPRSVLLVRPATVPLTSSGKVQRHRCRKMFDADEIRYKYRYDRKFLSEQAPIAIPKLPEHPTAADREPLTRMIEAWLAEWLVVRAGVPPQTVELDKPFADYGLDSMTSVELSGETEDWSGIELTPIVAWNHPTVAQLSRFIANELIGSDTPESQLAAGETSIANASDNHAPRGQALHENASKNGAPASESADELVSQDVSPEELEALLNEIEQLSDAEIDAALSDKKKT</sequence>
<dbReference type="CDD" id="cd05931">
    <property type="entry name" value="FAAL"/>
    <property type="match status" value="1"/>
</dbReference>
<dbReference type="InterPro" id="IPR040097">
    <property type="entry name" value="FAAL/FAAC"/>
</dbReference>
<protein>
    <submittedName>
        <fullName evidence="7">2-succinylbenzoate--CoA ligase</fullName>
    </submittedName>
</protein>
<evidence type="ECO:0000256" key="2">
    <source>
        <dbReference type="ARBA" id="ARBA00022450"/>
    </source>
</evidence>
<dbReference type="Gene3D" id="3.40.50.12780">
    <property type="entry name" value="N-terminal domain of ligase-like"/>
    <property type="match status" value="1"/>
</dbReference>
<keyword evidence="4 7" id="KW-0436">Ligase</keyword>
<dbReference type="InterPro" id="IPR042099">
    <property type="entry name" value="ANL_N_sf"/>
</dbReference>
<dbReference type="PANTHER" id="PTHR22754:SF32">
    <property type="entry name" value="DISCO-INTERACTING PROTEIN 2"/>
    <property type="match status" value="1"/>
</dbReference>
<dbReference type="InterPro" id="IPR020806">
    <property type="entry name" value="PKS_PP-bd"/>
</dbReference>
<dbReference type="InterPro" id="IPR036736">
    <property type="entry name" value="ACP-like_sf"/>
</dbReference>
<dbReference type="Gene3D" id="3.30.300.30">
    <property type="match status" value="1"/>
</dbReference>
<keyword evidence="2" id="KW-0596">Phosphopantetheine</keyword>
<reference evidence="7 8" key="1">
    <citation type="submission" date="2024-02" db="EMBL/GenBank/DDBJ databases">
        <title>Rhodopirellula caenicola NBRC 110016.</title>
        <authorList>
            <person name="Ichikawa N."/>
            <person name="Katano-Makiyama Y."/>
            <person name="Hidaka K."/>
        </authorList>
    </citation>
    <scope>NUCLEOTIDE SEQUENCE [LARGE SCALE GENOMIC DNA]</scope>
    <source>
        <strain evidence="7 8">NBRC 110016</strain>
    </source>
</reference>
<dbReference type="InterPro" id="IPR009081">
    <property type="entry name" value="PP-bd_ACP"/>
</dbReference>
<evidence type="ECO:0000256" key="5">
    <source>
        <dbReference type="SAM" id="MobiDB-lite"/>
    </source>
</evidence>
<evidence type="ECO:0000256" key="1">
    <source>
        <dbReference type="ARBA" id="ARBA00006432"/>
    </source>
</evidence>
<dbReference type="SMART" id="SM01294">
    <property type="entry name" value="PKS_PP_betabranch"/>
    <property type="match status" value="1"/>
</dbReference>
<keyword evidence="8" id="KW-1185">Reference proteome</keyword>
<keyword evidence="3" id="KW-0597">Phosphoprotein</keyword>
<dbReference type="Pfam" id="PF00501">
    <property type="entry name" value="AMP-binding"/>
    <property type="match status" value="1"/>
</dbReference>
<evidence type="ECO:0000259" key="6">
    <source>
        <dbReference type="PROSITE" id="PS50075"/>
    </source>
</evidence>
<dbReference type="PROSITE" id="PS00455">
    <property type="entry name" value="AMP_BINDING"/>
    <property type="match status" value="1"/>
</dbReference>
<comment type="similarity">
    <text evidence="1">Belongs to the ATP-dependent AMP-binding enzyme family.</text>
</comment>
<dbReference type="PROSITE" id="PS50075">
    <property type="entry name" value="CARRIER"/>
    <property type="match status" value="1"/>
</dbReference>
<evidence type="ECO:0000256" key="4">
    <source>
        <dbReference type="ARBA" id="ARBA00022598"/>
    </source>
</evidence>
<name>A0ABP9VQV9_9BACT</name>
<dbReference type="InterPro" id="IPR000873">
    <property type="entry name" value="AMP-dep_synth/lig_dom"/>
</dbReference>
<dbReference type="EMBL" id="BAABRO010000005">
    <property type="protein sequence ID" value="GAA5507176.1"/>
    <property type="molecule type" value="Genomic_DNA"/>
</dbReference>
<feature type="domain" description="Carrier" evidence="6">
    <location>
        <begin position="612"/>
        <end position="690"/>
    </location>
</feature>